<dbReference type="PROSITE" id="PS50928">
    <property type="entry name" value="ABC_TM1"/>
    <property type="match status" value="1"/>
</dbReference>
<dbReference type="Proteomes" id="UP000564644">
    <property type="component" value="Unassembled WGS sequence"/>
</dbReference>
<keyword evidence="5 7" id="KW-1133">Transmembrane helix</keyword>
<accession>A0A7X0SNX5</accession>
<evidence type="ECO:0000256" key="6">
    <source>
        <dbReference type="ARBA" id="ARBA00023136"/>
    </source>
</evidence>
<sequence length="278" mass="30990">MTNRAWGKIGRPAGQGLMWVLTLLYVYPILLVLLSAVKSKSELAIHPFSWPKHWTFESFSKAIDTMHYFRSLLNTVGIAAVSVAGVVVMAAMAAYAISRRDNRFYRAMYLVFLAGMIIPFQMAMIPLYKVLQTLYLINTYPGVVFIYLGMLAPFSVFILSGFVKGVPKELEEAALVDGSGTYKTFFRIVLPLLKPAVTTVTVLNLFNVWNDFLMPMLYLSDSKKGTITVQLSAFQGMYNNDWSLIFAGVCLIVVPMLVIYLFAQRFIISGITAGAVKG</sequence>
<keyword evidence="6 7" id="KW-0472">Membrane</keyword>
<evidence type="ECO:0000256" key="7">
    <source>
        <dbReference type="RuleBase" id="RU363032"/>
    </source>
</evidence>
<proteinExistence type="inferred from homology"/>
<evidence type="ECO:0000313" key="9">
    <source>
        <dbReference type="EMBL" id="MBB6733316.1"/>
    </source>
</evidence>
<feature type="transmembrane region" description="Helical" evidence="7">
    <location>
        <begin position="184"/>
        <end position="206"/>
    </location>
</feature>
<evidence type="ECO:0000256" key="4">
    <source>
        <dbReference type="ARBA" id="ARBA00022692"/>
    </source>
</evidence>
<comment type="caution">
    <text evidence="9">The sequence shown here is derived from an EMBL/GenBank/DDBJ whole genome shotgun (WGS) entry which is preliminary data.</text>
</comment>
<dbReference type="GO" id="GO:0005886">
    <property type="term" value="C:plasma membrane"/>
    <property type="evidence" value="ECO:0007669"/>
    <property type="project" value="UniProtKB-SubCell"/>
</dbReference>
<protein>
    <submittedName>
        <fullName evidence="9">Carbohydrate ABC transporter permease</fullName>
    </submittedName>
</protein>
<dbReference type="PANTHER" id="PTHR43744">
    <property type="entry name" value="ABC TRANSPORTER PERMEASE PROTEIN MG189-RELATED-RELATED"/>
    <property type="match status" value="1"/>
</dbReference>
<feature type="transmembrane region" description="Helical" evidence="7">
    <location>
        <begin position="140"/>
        <end position="163"/>
    </location>
</feature>
<evidence type="ECO:0000259" key="8">
    <source>
        <dbReference type="PROSITE" id="PS50928"/>
    </source>
</evidence>
<dbReference type="SUPFAM" id="SSF161098">
    <property type="entry name" value="MetI-like"/>
    <property type="match status" value="1"/>
</dbReference>
<comment type="similarity">
    <text evidence="7">Belongs to the binding-protein-dependent transport system permease family.</text>
</comment>
<comment type="subcellular location">
    <subcellularLocation>
        <location evidence="1 7">Cell membrane</location>
        <topology evidence="1 7">Multi-pass membrane protein</topology>
    </subcellularLocation>
</comment>
<feature type="transmembrane region" description="Helical" evidence="7">
    <location>
        <begin position="76"/>
        <end position="97"/>
    </location>
</feature>
<evidence type="ECO:0000313" key="10">
    <source>
        <dbReference type="Proteomes" id="UP000564644"/>
    </source>
</evidence>
<organism evidence="9 10">
    <name type="scientific">Cohnella zeiphila</name>
    <dbReference type="NCBI Taxonomy" id="2761120"/>
    <lineage>
        <taxon>Bacteria</taxon>
        <taxon>Bacillati</taxon>
        <taxon>Bacillota</taxon>
        <taxon>Bacilli</taxon>
        <taxon>Bacillales</taxon>
        <taxon>Paenibacillaceae</taxon>
        <taxon>Cohnella</taxon>
    </lineage>
</organism>
<dbReference type="InterPro" id="IPR000515">
    <property type="entry name" value="MetI-like"/>
</dbReference>
<dbReference type="CDD" id="cd06261">
    <property type="entry name" value="TM_PBP2"/>
    <property type="match status" value="1"/>
</dbReference>
<feature type="transmembrane region" description="Helical" evidence="7">
    <location>
        <begin position="109"/>
        <end position="128"/>
    </location>
</feature>
<dbReference type="PANTHER" id="PTHR43744:SF12">
    <property type="entry name" value="ABC TRANSPORTER PERMEASE PROTEIN MG189-RELATED"/>
    <property type="match status" value="1"/>
</dbReference>
<dbReference type="InterPro" id="IPR035906">
    <property type="entry name" value="MetI-like_sf"/>
</dbReference>
<feature type="transmembrane region" description="Helical" evidence="7">
    <location>
        <begin position="16"/>
        <end position="37"/>
    </location>
</feature>
<keyword evidence="2 7" id="KW-0813">Transport</keyword>
<dbReference type="EMBL" id="JACJVO010000025">
    <property type="protein sequence ID" value="MBB6733316.1"/>
    <property type="molecule type" value="Genomic_DNA"/>
</dbReference>
<dbReference type="RefSeq" id="WP_185130981.1">
    <property type="nucleotide sequence ID" value="NZ_JACJVO010000025.1"/>
</dbReference>
<evidence type="ECO:0000256" key="1">
    <source>
        <dbReference type="ARBA" id="ARBA00004651"/>
    </source>
</evidence>
<keyword evidence="4 7" id="KW-0812">Transmembrane</keyword>
<reference evidence="9 10" key="1">
    <citation type="submission" date="2020-08" db="EMBL/GenBank/DDBJ databases">
        <title>Cohnella phylogeny.</title>
        <authorList>
            <person name="Dunlap C."/>
        </authorList>
    </citation>
    <scope>NUCLEOTIDE SEQUENCE [LARGE SCALE GENOMIC DNA]</scope>
    <source>
        <strain evidence="9 10">CBP 2801</strain>
    </source>
</reference>
<evidence type="ECO:0000256" key="5">
    <source>
        <dbReference type="ARBA" id="ARBA00022989"/>
    </source>
</evidence>
<feature type="domain" description="ABC transmembrane type-1" evidence="8">
    <location>
        <begin position="72"/>
        <end position="263"/>
    </location>
</feature>
<evidence type="ECO:0000256" key="3">
    <source>
        <dbReference type="ARBA" id="ARBA00022475"/>
    </source>
</evidence>
<keyword evidence="3" id="KW-1003">Cell membrane</keyword>
<keyword evidence="10" id="KW-1185">Reference proteome</keyword>
<gene>
    <name evidence="9" type="ORF">H7C18_20545</name>
</gene>
<dbReference type="Gene3D" id="1.10.3720.10">
    <property type="entry name" value="MetI-like"/>
    <property type="match status" value="1"/>
</dbReference>
<dbReference type="Pfam" id="PF00528">
    <property type="entry name" value="BPD_transp_1"/>
    <property type="match status" value="1"/>
</dbReference>
<dbReference type="AlphaFoldDB" id="A0A7X0SNX5"/>
<dbReference type="GO" id="GO:0055085">
    <property type="term" value="P:transmembrane transport"/>
    <property type="evidence" value="ECO:0007669"/>
    <property type="project" value="InterPro"/>
</dbReference>
<feature type="transmembrane region" description="Helical" evidence="7">
    <location>
        <begin position="242"/>
        <end position="263"/>
    </location>
</feature>
<evidence type="ECO:0000256" key="2">
    <source>
        <dbReference type="ARBA" id="ARBA00022448"/>
    </source>
</evidence>
<name>A0A7X0SNX5_9BACL</name>